<reference evidence="3" key="1">
    <citation type="submission" date="2020-02" db="EMBL/GenBank/DDBJ databases">
        <authorList>
            <person name="Meier V. D."/>
        </authorList>
    </citation>
    <scope>NUCLEOTIDE SEQUENCE</scope>
    <source>
        <strain evidence="3">AVDCRST_MAG79</strain>
    </source>
</reference>
<evidence type="ECO:0000313" key="3">
    <source>
        <dbReference type="EMBL" id="CAA9539090.1"/>
    </source>
</evidence>
<dbReference type="AlphaFoldDB" id="A0A6J4U3L5"/>
<accession>A0A6J4U3L5</accession>
<feature type="chain" id="PRO_5027084017" description="SCP domain-containing protein" evidence="1">
    <location>
        <begin position="17"/>
        <end position="154"/>
    </location>
</feature>
<keyword evidence="1" id="KW-0732">Signal</keyword>
<dbReference type="PANTHER" id="PTHR31157:SF1">
    <property type="entry name" value="SCP DOMAIN-CONTAINING PROTEIN"/>
    <property type="match status" value="1"/>
</dbReference>
<dbReference type="EMBL" id="CADCWC010000252">
    <property type="protein sequence ID" value="CAA9539090.1"/>
    <property type="molecule type" value="Genomic_DNA"/>
</dbReference>
<dbReference type="CDD" id="cd05379">
    <property type="entry name" value="CAP_bacterial"/>
    <property type="match status" value="1"/>
</dbReference>
<feature type="domain" description="SCP" evidence="2">
    <location>
        <begin position="29"/>
        <end position="139"/>
    </location>
</feature>
<name>A0A6J4U3L5_9ACTN</name>
<protein>
    <recommendedName>
        <fullName evidence="2">SCP domain-containing protein</fullName>
    </recommendedName>
</protein>
<organism evidence="3">
    <name type="scientific">uncultured Thermoleophilia bacterium</name>
    <dbReference type="NCBI Taxonomy" id="1497501"/>
    <lineage>
        <taxon>Bacteria</taxon>
        <taxon>Bacillati</taxon>
        <taxon>Actinomycetota</taxon>
        <taxon>Thermoleophilia</taxon>
        <taxon>environmental samples</taxon>
    </lineage>
</organism>
<dbReference type="InterPro" id="IPR014044">
    <property type="entry name" value="CAP_dom"/>
</dbReference>
<proteinExistence type="predicted"/>
<sequence>MLLALALLVLTPAAQARSRSQTPVERQVVEALNEVRARHGLGALRVAPGLVQAARSHSRDMLLRDYFSHPSLGGPDFGDRVRRHHPAPVVGENLAWGTGRLRAPAAVVRMWMDSPPHRAIILDREFRVVGVGRSFGTFRGHRRAAVFTADFASR</sequence>
<feature type="signal peptide" evidence="1">
    <location>
        <begin position="1"/>
        <end position="16"/>
    </location>
</feature>
<dbReference type="InterPro" id="IPR035940">
    <property type="entry name" value="CAP_sf"/>
</dbReference>
<gene>
    <name evidence="3" type="ORF">AVDCRST_MAG79-1685</name>
</gene>
<evidence type="ECO:0000259" key="2">
    <source>
        <dbReference type="Pfam" id="PF00188"/>
    </source>
</evidence>
<dbReference type="Gene3D" id="3.40.33.10">
    <property type="entry name" value="CAP"/>
    <property type="match status" value="1"/>
</dbReference>
<dbReference type="PANTHER" id="PTHR31157">
    <property type="entry name" value="SCP DOMAIN-CONTAINING PROTEIN"/>
    <property type="match status" value="1"/>
</dbReference>
<evidence type="ECO:0000256" key="1">
    <source>
        <dbReference type="SAM" id="SignalP"/>
    </source>
</evidence>
<dbReference type="Pfam" id="PF00188">
    <property type="entry name" value="CAP"/>
    <property type="match status" value="1"/>
</dbReference>
<dbReference type="SUPFAM" id="SSF55797">
    <property type="entry name" value="PR-1-like"/>
    <property type="match status" value="1"/>
</dbReference>